<gene>
    <name evidence="2" type="ORF">RZ57_04075</name>
</gene>
<dbReference type="OMA" id="LAICHHD"/>
<dbReference type="Pfam" id="PF01636">
    <property type="entry name" value="APH"/>
    <property type="match status" value="1"/>
</dbReference>
<dbReference type="PANTHER" id="PTHR40086">
    <property type="entry name" value="PHOSPHOTRANSFERASE YTMP-RELATED"/>
    <property type="match status" value="1"/>
</dbReference>
<name>A0AAC9EN42_HAEDC</name>
<reference evidence="2 3" key="1">
    <citation type="journal article" date="2015" name="PLoS Negl. Trop. Dis.">
        <title>Haemophilus ducreyi Cutaneous Ulcer Strains Are Nearly Identical to Class I Genital Ulcer Strains.</title>
        <authorList>
            <person name="Gangaiah D."/>
            <person name="Webb K.M."/>
            <person name="Humphreys T.L."/>
            <person name="Fortney K.R."/>
            <person name="Toh E."/>
            <person name="Tai A."/>
            <person name="Katz S.S."/>
            <person name="Pillay A."/>
            <person name="Chen C.Y."/>
            <person name="Roberts S.A."/>
            <person name="Munson R.S.Jr."/>
            <person name="Spinola S.M."/>
        </authorList>
    </citation>
    <scope>NUCLEOTIDE SEQUENCE [LARGE SCALE GENOMIC DNA]</scope>
    <source>
        <strain evidence="3">CLU2</strain>
    </source>
</reference>
<feature type="domain" description="Aminoglycoside phosphotransferase" evidence="1">
    <location>
        <begin position="37"/>
        <end position="201"/>
    </location>
</feature>
<dbReference type="GO" id="GO:0016301">
    <property type="term" value="F:kinase activity"/>
    <property type="evidence" value="ECO:0007669"/>
    <property type="project" value="UniProtKB-KW"/>
</dbReference>
<dbReference type="Gene3D" id="3.90.1200.10">
    <property type="match status" value="1"/>
</dbReference>
<evidence type="ECO:0000313" key="2">
    <source>
        <dbReference type="EMBL" id="AKO32352.1"/>
    </source>
</evidence>
<protein>
    <submittedName>
        <fullName evidence="2">Choline kinase</fullName>
    </submittedName>
</protein>
<dbReference type="InterPro" id="IPR052077">
    <property type="entry name" value="CcrZ_PhaseVar_Mediator"/>
</dbReference>
<keyword evidence="2" id="KW-0418">Kinase</keyword>
<evidence type="ECO:0000313" key="3">
    <source>
        <dbReference type="Proteomes" id="UP000060132"/>
    </source>
</evidence>
<dbReference type="EMBL" id="CP011219">
    <property type="protein sequence ID" value="AKO32352.1"/>
    <property type="molecule type" value="Genomic_DNA"/>
</dbReference>
<keyword evidence="2" id="KW-0808">Transferase</keyword>
<dbReference type="InterPro" id="IPR011009">
    <property type="entry name" value="Kinase-like_dom_sf"/>
</dbReference>
<evidence type="ECO:0000259" key="1">
    <source>
        <dbReference type="Pfam" id="PF01636"/>
    </source>
</evidence>
<dbReference type="Proteomes" id="UP000060132">
    <property type="component" value="Chromosome"/>
</dbReference>
<dbReference type="RefSeq" id="WP_010944949.1">
    <property type="nucleotide sequence ID" value="NZ_CP011218.1"/>
</dbReference>
<dbReference type="InterPro" id="IPR002575">
    <property type="entry name" value="Aminoglycoside_PTrfase"/>
</dbReference>
<dbReference type="SMR" id="A0AAC9EN42"/>
<dbReference type="PANTHER" id="PTHR40086:SF1">
    <property type="entry name" value="CELL CYCLE REGULATOR CCRZ"/>
    <property type="match status" value="1"/>
</dbReference>
<sequence length="255" mass="29366">MNALTWLTKHSQAVIFRKKLAGLTACSQMIELSTPLNDGQRKFIFRQQSARATLLAINYAQEAYILQHLDALPFTPKVYYQTANSSLLTWLEGKPATAFDPDLLEQLALQLATLHAYPLPKQRTILQLAERCQLLWDRLTPSQQHQLNFCPPFKKIEPLQLAICHHDLHLANLIQHQQQLFIIDWEYSAISDPVLEIALFFQANTLNSVQKQFFLTTYLSKINLNEPLFKQKMAEYTPAIQQLSQLWYALSEAIT</sequence>
<dbReference type="SUPFAM" id="SSF56112">
    <property type="entry name" value="Protein kinase-like (PK-like)"/>
    <property type="match status" value="1"/>
</dbReference>
<dbReference type="CDD" id="cd05151">
    <property type="entry name" value="ChoK-like"/>
    <property type="match status" value="1"/>
</dbReference>
<dbReference type="AlphaFoldDB" id="A0AAC9EN42"/>
<organism evidence="2 3">
    <name type="scientific">Haemophilus ducreyi</name>
    <dbReference type="NCBI Taxonomy" id="730"/>
    <lineage>
        <taxon>Bacteria</taxon>
        <taxon>Pseudomonadati</taxon>
        <taxon>Pseudomonadota</taxon>
        <taxon>Gammaproteobacteria</taxon>
        <taxon>Pasteurellales</taxon>
        <taxon>Pasteurellaceae</taxon>
        <taxon>Haemophilus</taxon>
    </lineage>
</organism>
<proteinExistence type="predicted"/>
<accession>A0AAC9EN42</accession>